<keyword evidence="1" id="KW-0472">Membrane</keyword>
<feature type="transmembrane region" description="Helical" evidence="1">
    <location>
        <begin position="48"/>
        <end position="76"/>
    </location>
</feature>
<evidence type="ECO:0000313" key="4">
    <source>
        <dbReference type="Proteomes" id="UP000672657"/>
    </source>
</evidence>
<dbReference type="EMBL" id="CAJPVI010000099">
    <property type="protein sequence ID" value="CAG2160935.1"/>
    <property type="molecule type" value="Genomic_DNA"/>
</dbReference>
<keyword evidence="1" id="KW-1133">Transmembrane helix</keyword>
<proteinExistence type="predicted"/>
<comment type="caution">
    <text evidence="3">The sequence shown here is derived from an EMBL/GenBank/DDBJ whole genome shotgun (WGS) entry which is preliminary data.</text>
</comment>
<gene>
    <name evidence="3" type="ORF">LMG26411_07875</name>
</gene>
<reference evidence="3 4" key="1">
    <citation type="submission" date="2021-03" db="EMBL/GenBank/DDBJ databases">
        <authorList>
            <person name="Peeters C."/>
        </authorList>
    </citation>
    <scope>NUCLEOTIDE SEQUENCE [LARGE SCALE GENOMIC DNA]</scope>
    <source>
        <strain evidence="3 4">LMG 26411</strain>
    </source>
</reference>
<dbReference type="SUPFAM" id="SSF81324">
    <property type="entry name" value="Voltage-gated potassium channels"/>
    <property type="match status" value="1"/>
</dbReference>
<organism evidence="3 4">
    <name type="scientific">Cupriavidus numazuensis</name>
    <dbReference type="NCBI Taxonomy" id="221992"/>
    <lineage>
        <taxon>Bacteria</taxon>
        <taxon>Pseudomonadati</taxon>
        <taxon>Pseudomonadota</taxon>
        <taxon>Betaproteobacteria</taxon>
        <taxon>Burkholderiales</taxon>
        <taxon>Burkholderiaceae</taxon>
        <taxon>Cupriavidus</taxon>
    </lineage>
</organism>
<accession>A0ABN7QGU6</accession>
<name>A0ABN7QGU6_9BURK</name>
<keyword evidence="4" id="KW-1185">Reference proteome</keyword>
<feature type="transmembrane region" description="Helical" evidence="1">
    <location>
        <begin position="114"/>
        <end position="136"/>
    </location>
</feature>
<sequence length="157" mass="17054">MRIHLLVAIPVMLTCLLLQGLVVALCLRRYARFRNDWHGSEPLWVDVAMLSAVMLATLCGNFAQMAIWAGLFLLLGEFTSFGVALYHSAVNFSTLGYGDIVMSENWRMLGPIEAAHGILMFGVSTAVMTAAVLDVVKISAAKLVRDAKGEATTADNH</sequence>
<dbReference type="InterPro" id="IPR013099">
    <property type="entry name" value="K_chnl_dom"/>
</dbReference>
<evidence type="ECO:0000313" key="3">
    <source>
        <dbReference type="EMBL" id="CAG2160935.1"/>
    </source>
</evidence>
<keyword evidence="1" id="KW-0812">Transmembrane</keyword>
<dbReference type="RefSeq" id="WP_211958587.1">
    <property type="nucleotide sequence ID" value="NZ_CAJPVI010000099.1"/>
</dbReference>
<evidence type="ECO:0000256" key="1">
    <source>
        <dbReference type="SAM" id="Phobius"/>
    </source>
</evidence>
<feature type="domain" description="Potassium channel" evidence="2">
    <location>
        <begin position="67"/>
        <end position="132"/>
    </location>
</feature>
<evidence type="ECO:0000259" key="2">
    <source>
        <dbReference type="Pfam" id="PF07885"/>
    </source>
</evidence>
<dbReference type="Proteomes" id="UP000672657">
    <property type="component" value="Unassembled WGS sequence"/>
</dbReference>
<dbReference type="Gene3D" id="1.10.287.70">
    <property type="match status" value="1"/>
</dbReference>
<dbReference type="Pfam" id="PF07885">
    <property type="entry name" value="Ion_trans_2"/>
    <property type="match status" value="1"/>
</dbReference>
<protein>
    <recommendedName>
        <fullName evidence="2">Potassium channel domain-containing protein</fullName>
    </recommendedName>
</protein>